<comment type="caution">
    <text evidence="3">The sequence shown here is derived from an EMBL/GenBank/DDBJ whole genome shotgun (WGS) entry which is preliminary data.</text>
</comment>
<protein>
    <submittedName>
        <fullName evidence="3">Uncharacterized protein</fullName>
    </submittedName>
</protein>
<evidence type="ECO:0000313" key="3">
    <source>
        <dbReference type="EMBL" id="POW02714.1"/>
    </source>
</evidence>
<gene>
    <name evidence="3" type="ORF">PSTT_11636</name>
</gene>
<dbReference type="VEuPathDB" id="FungiDB:PSHT_01988"/>
<proteinExistence type="predicted"/>
<organism evidence="3 4">
    <name type="scientific">Puccinia striiformis</name>
    <dbReference type="NCBI Taxonomy" id="27350"/>
    <lineage>
        <taxon>Eukaryota</taxon>
        <taxon>Fungi</taxon>
        <taxon>Dikarya</taxon>
        <taxon>Basidiomycota</taxon>
        <taxon>Pucciniomycotina</taxon>
        <taxon>Pucciniomycetes</taxon>
        <taxon>Pucciniales</taxon>
        <taxon>Pucciniaceae</taxon>
        <taxon>Puccinia</taxon>
    </lineage>
</organism>
<evidence type="ECO:0000256" key="1">
    <source>
        <dbReference type="SAM" id="Coils"/>
    </source>
</evidence>
<feature type="region of interest" description="Disordered" evidence="2">
    <location>
        <begin position="133"/>
        <end position="171"/>
    </location>
</feature>
<feature type="coiled-coil region" evidence="1">
    <location>
        <begin position="96"/>
        <end position="130"/>
    </location>
</feature>
<keyword evidence="1" id="KW-0175">Coiled coil</keyword>
<evidence type="ECO:0000313" key="4">
    <source>
        <dbReference type="Proteomes" id="UP000239156"/>
    </source>
</evidence>
<dbReference type="VEuPathDB" id="FungiDB:PSTT_11636"/>
<reference evidence="3" key="1">
    <citation type="submission" date="2017-12" db="EMBL/GenBank/DDBJ databases">
        <title>Gene loss provides genomic basis for host adaptation in cereal stripe rust fungi.</title>
        <authorList>
            <person name="Xia C."/>
        </authorList>
    </citation>
    <scope>NUCLEOTIDE SEQUENCE [LARGE SCALE GENOMIC DNA]</scope>
    <source>
        <strain evidence="3">93-210</strain>
    </source>
</reference>
<evidence type="ECO:0000256" key="2">
    <source>
        <dbReference type="SAM" id="MobiDB-lite"/>
    </source>
</evidence>
<feature type="compositionally biased region" description="Polar residues" evidence="2">
    <location>
        <begin position="139"/>
        <end position="153"/>
    </location>
</feature>
<keyword evidence="4" id="KW-1185">Reference proteome</keyword>
<dbReference type="AlphaFoldDB" id="A0A2S4UZN8"/>
<feature type="non-terminal residue" evidence="3">
    <location>
        <position position="1"/>
    </location>
</feature>
<accession>A0A2S4UZN8</accession>
<sequence>LQIRRMVDSSLDSLDPSAWEDDVEFQKTFLATLSEDQHNTARENGLWWRRVCEFRRRDILNRAPVQGEPAVIEAREARARIAFNRREARDDHLRAIRRAEEIIRRSQDDIERAEDTIRAEQRELDAINVEEVRREMENLNPTNALSRSDSNAEPSLPVPAAHEPSPFEEEA</sequence>
<dbReference type="Proteomes" id="UP000239156">
    <property type="component" value="Unassembled WGS sequence"/>
</dbReference>
<dbReference type="EMBL" id="PKSL01000137">
    <property type="protein sequence ID" value="POW02714.1"/>
    <property type="molecule type" value="Genomic_DNA"/>
</dbReference>
<name>A0A2S4UZN8_9BASI</name>